<gene>
    <name evidence="7" type="ordered locus">Marpi_0272</name>
</gene>
<dbReference type="Gene3D" id="3.30.70.1890">
    <property type="match status" value="1"/>
</dbReference>
<evidence type="ECO:0000256" key="3">
    <source>
        <dbReference type="ARBA" id="ARBA00023118"/>
    </source>
</evidence>
<evidence type="ECO:0000256" key="4">
    <source>
        <dbReference type="PIRNR" id="PIRNR005054"/>
    </source>
</evidence>
<dbReference type="eggNOG" id="COG1583">
    <property type="taxonomic scope" value="Bacteria"/>
</dbReference>
<dbReference type="EMBL" id="CP003257">
    <property type="protein sequence ID" value="AEX84724.1"/>
    <property type="molecule type" value="Genomic_DNA"/>
</dbReference>
<name>H2J3Z6_MARPK</name>
<dbReference type="InterPro" id="IPR049435">
    <property type="entry name" value="Cas_Cas6_C"/>
</dbReference>
<keyword evidence="3" id="KW-0051">Antiviral defense</keyword>
<evidence type="ECO:0000259" key="6">
    <source>
        <dbReference type="Pfam" id="PF01881"/>
    </source>
</evidence>
<dbReference type="HOGENOM" id="CLU_089858_2_0_0"/>
<evidence type="ECO:0000256" key="1">
    <source>
        <dbReference type="ARBA" id="ARBA00005937"/>
    </source>
</evidence>
<accession>H2J3Z6</accession>
<keyword evidence="8" id="KW-1185">Reference proteome</keyword>
<proteinExistence type="inferred from homology"/>
<comment type="function">
    <text evidence="4">CRISPR (clustered regularly interspaced short palindromic repeat), is an adaptive immune system that provides protection against mobile genetic elements (viruses, transposable elements and conjugative plasmids). CRISPR clusters contain sequences complementary to antecedent mobile elements and target invading nucleic acids. CRISPR clusters are transcribed and processed into CRISPR RNA (crRNA).</text>
</comment>
<dbReference type="GO" id="GO:0051607">
    <property type="term" value="P:defense response to virus"/>
    <property type="evidence" value="ECO:0007669"/>
    <property type="project" value="UniProtKB-KW"/>
</dbReference>
<reference evidence="7 8" key="1">
    <citation type="journal article" date="2012" name="J. Bacteriol.">
        <title>Complete Genome Sequence of the Thermophilic, Piezophilic, Heterotrophic Bacterium Marinitoga piezophila KA3.</title>
        <authorList>
            <person name="Lucas S."/>
            <person name="Han J."/>
            <person name="Lapidus A."/>
            <person name="Cheng J.F."/>
            <person name="Goodwin L.A."/>
            <person name="Pitluck S."/>
            <person name="Peters L."/>
            <person name="Mikhailova N."/>
            <person name="Teshima H."/>
            <person name="Detter J.C."/>
            <person name="Han C."/>
            <person name="Tapia R."/>
            <person name="Land M."/>
            <person name="Hauser L."/>
            <person name="Kyrpides N.C."/>
            <person name="Ivanova N."/>
            <person name="Pagani I."/>
            <person name="Vannier P."/>
            <person name="Oger P."/>
            <person name="Bartlett D.H."/>
            <person name="Noll K.M."/>
            <person name="Woyke T."/>
            <person name="Jebbar M."/>
        </authorList>
    </citation>
    <scope>NUCLEOTIDE SEQUENCE [LARGE SCALE GENOMIC DNA]</scope>
    <source>
        <strain evidence="8">DSM 14283 / JCM 11233 / KA3</strain>
    </source>
</reference>
<dbReference type="PANTHER" id="PTHR36984:SF1">
    <property type="entry name" value="CRISPR-ASSOCIATED ENDORIBONUCLEASE CAS6 1"/>
    <property type="match status" value="1"/>
</dbReference>
<organism evidence="7 8">
    <name type="scientific">Marinitoga piezophila (strain DSM 14283 / JCM 11233 / KA3)</name>
    <dbReference type="NCBI Taxonomy" id="443254"/>
    <lineage>
        <taxon>Bacteria</taxon>
        <taxon>Thermotogati</taxon>
        <taxon>Thermotogota</taxon>
        <taxon>Thermotogae</taxon>
        <taxon>Petrotogales</taxon>
        <taxon>Petrotogaceae</taxon>
        <taxon>Marinitoga</taxon>
    </lineage>
</organism>
<feature type="active site" description="Proton acceptor" evidence="5">
    <location>
        <position position="31"/>
    </location>
</feature>
<dbReference type="Pfam" id="PF01881">
    <property type="entry name" value="Cas_Cas6_C"/>
    <property type="match status" value="1"/>
</dbReference>
<dbReference type="Pfam" id="PF21350">
    <property type="entry name" value="Cas6_I-A"/>
    <property type="match status" value="1"/>
</dbReference>
<feature type="domain" description="CRISPR associated protein Cas6 C-terminal" evidence="6">
    <location>
        <begin position="129"/>
        <end position="251"/>
    </location>
</feature>
<dbReference type="KEGG" id="mpz:Marpi_0272"/>
<keyword evidence="2" id="KW-0694">RNA-binding</keyword>
<evidence type="ECO:0000313" key="7">
    <source>
        <dbReference type="EMBL" id="AEX84724.1"/>
    </source>
</evidence>
<dbReference type="RefSeq" id="WP_014295796.1">
    <property type="nucleotide sequence ID" value="NC_016751.1"/>
</dbReference>
<dbReference type="PANTHER" id="PTHR36984">
    <property type="entry name" value="CRISPR-ASSOCIATED ENDORIBONUCLEASE CAS6 1"/>
    <property type="match status" value="1"/>
</dbReference>
<dbReference type="PIRSF" id="PIRSF005054">
    <property type="entry name" value="PF1131"/>
    <property type="match status" value="1"/>
</dbReference>
<dbReference type="GO" id="GO:0016788">
    <property type="term" value="F:hydrolase activity, acting on ester bonds"/>
    <property type="evidence" value="ECO:0007669"/>
    <property type="project" value="InterPro"/>
</dbReference>
<dbReference type="CDD" id="cd21140">
    <property type="entry name" value="Cas6_I-like"/>
    <property type="match status" value="1"/>
</dbReference>
<comment type="similarity">
    <text evidence="1 4">Belongs to the CRISPR-associated protein Cas6/Cse3/CasE family.</text>
</comment>
<dbReference type="NCBIfam" id="TIGR01877">
    <property type="entry name" value="cas_cas6"/>
    <property type="match status" value="1"/>
</dbReference>
<feature type="active site" description="Proton donor" evidence="5">
    <location>
        <position position="43"/>
    </location>
</feature>
<dbReference type="Proteomes" id="UP000007161">
    <property type="component" value="Chromosome"/>
</dbReference>
<dbReference type="Gene3D" id="3.30.70.1900">
    <property type="match status" value="1"/>
</dbReference>
<reference evidence="8" key="2">
    <citation type="submission" date="2012-01" db="EMBL/GenBank/DDBJ databases">
        <title>Complete sequence of chromosome of Marinitoga piezophila KA3.</title>
        <authorList>
            <person name="Lucas S."/>
            <person name="Han J."/>
            <person name="Lapidus A."/>
            <person name="Cheng J.-F."/>
            <person name="Goodwin L."/>
            <person name="Pitluck S."/>
            <person name="Peters L."/>
            <person name="Mikhailova N."/>
            <person name="Teshima H."/>
            <person name="Detter J.C."/>
            <person name="Han C."/>
            <person name="Tapia R."/>
            <person name="Land M."/>
            <person name="Hauser L."/>
            <person name="Kyrpides N."/>
            <person name="Ivanova N."/>
            <person name="Pagani I."/>
            <person name="Jebbar M."/>
            <person name="Vannier P."/>
            <person name="Oger P."/>
            <person name="Cario A."/>
            <person name="Bartlett D."/>
            <person name="Noll K.M."/>
            <person name="Woyke T."/>
        </authorList>
    </citation>
    <scope>NUCLEOTIDE SEQUENCE [LARGE SCALE GENOMIC DNA]</scope>
    <source>
        <strain evidence="8">DSM 14283 / JCM 11233 / KA3</strain>
    </source>
</reference>
<dbReference type="InterPro" id="IPR010156">
    <property type="entry name" value="CRISPR-assoc_prot_Cas6"/>
</dbReference>
<evidence type="ECO:0000256" key="5">
    <source>
        <dbReference type="PIRSR" id="PIRSR005054-50"/>
    </source>
</evidence>
<dbReference type="STRING" id="443254.Marpi_0272"/>
<dbReference type="GO" id="GO:0003723">
    <property type="term" value="F:RNA binding"/>
    <property type="evidence" value="ECO:0007669"/>
    <property type="project" value="UniProtKB-KW"/>
</dbReference>
<sequence length="254" mass="30245">MEYIRIKVEFISDNNIILPIGFNKYIQALIYNMFSQKLRKFIHENGFESFSKRVYRFFTFSSILERGKYYKKMKIFNFGNKISFYISSPINEILEDILNNLFEKDRFSLGENILYLSSVISLGSFYTEKNIINIKMLTPLEVHKTEIINNKKKTIYYSPFSAEFEELINLNLKHKWEAFYNKELKESIKIIPLFNENKYKKIVYYGLGDKKYIIEGWMGNYKMKGDPKIIKFLYDVGLGSKNSQGFGMFEVLRE</sequence>
<dbReference type="AlphaFoldDB" id="H2J3Z6"/>
<dbReference type="InterPro" id="IPR045747">
    <property type="entry name" value="CRISPR-assoc_prot_Cas6_N_sf"/>
</dbReference>
<evidence type="ECO:0000256" key="2">
    <source>
        <dbReference type="ARBA" id="ARBA00022884"/>
    </source>
</evidence>
<protein>
    <recommendedName>
        <fullName evidence="4">CRISPR-associated endoribonuclease</fullName>
    </recommendedName>
</protein>
<evidence type="ECO:0000313" key="8">
    <source>
        <dbReference type="Proteomes" id="UP000007161"/>
    </source>
</evidence>